<dbReference type="SUPFAM" id="SSF52540">
    <property type="entry name" value="P-loop containing nucleoside triphosphate hydrolases"/>
    <property type="match status" value="1"/>
</dbReference>
<dbReference type="Gene3D" id="3.40.50.300">
    <property type="entry name" value="P-loop containing nucleotide triphosphate hydrolases"/>
    <property type="match status" value="1"/>
</dbReference>
<feature type="region of interest" description="Disordered" evidence="1">
    <location>
        <begin position="1"/>
        <end position="110"/>
    </location>
</feature>
<dbReference type="EMBL" id="JASVWF010000011">
    <property type="protein sequence ID" value="MDL5160419.1"/>
    <property type="molecule type" value="Genomic_DNA"/>
</dbReference>
<dbReference type="Proteomes" id="UP001231924">
    <property type="component" value="Unassembled WGS sequence"/>
</dbReference>
<evidence type="ECO:0000256" key="1">
    <source>
        <dbReference type="SAM" id="MobiDB-lite"/>
    </source>
</evidence>
<sequence length="453" mass="47001">MSTAHDSATPTRGATNGHAVAAERPRWNPYDTPPEPAAGPAGSRSAASVSAEPEAEATQHVAPEPAATPLTPQPAAPSPRAGDATSPGSGPGPGEAALEPGQGPGDRPLDAELSSAQLLRPVRDVPRSGWRAALYALTGGLINPGASEADQVRAMLVDRVNQRLSGCYRVAAVSVKGGVGKTSTTALLGSAFASLRGDRVIALDANPDRGNLAEKVPSETTATVRHLLADAAQIRTVSDIRAYTSQSRARLEVLASESDPATSEAFSAADYHAAIDLLSTHYNIILTDCGTGLLHSALQAAVEVADSLLIITSASIDGARSAKATMEWLEAHGHRELVARSVTVITGVGARNAAVDLDTVERFFASHTRAVVRVPFDPHLADGAEIDLEALAPRTRDAVLELGALVADDFARPGRRDHHRRRTPALLPGTTHLPGTGARPSGISAGVDPSERR</sequence>
<evidence type="ECO:0000313" key="4">
    <source>
        <dbReference type="Proteomes" id="UP001231924"/>
    </source>
</evidence>
<dbReference type="InterPro" id="IPR050625">
    <property type="entry name" value="ParA/MinD_ATPase"/>
</dbReference>
<protein>
    <submittedName>
        <fullName evidence="3">AAA family ATPase</fullName>
    </submittedName>
</protein>
<accession>A0ABT7MIB1</accession>
<keyword evidence="4" id="KW-1185">Reference proteome</keyword>
<dbReference type="RefSeq" id="WP_286057031.1">
    <property type="nucleotide sequence ID" value="NZ_JASVWF010000011.1"/>
</dbReference>
<feature type="domain" description="CobQ/CobB/MinD/ParA nucleotide binding" evidence="2">
    <location>
        <begin position="170"/>
        <end position="247"/>
    </location>
</feature>
<dbReference type="InterPro" id="IPR027417">
    <property type="entry name" value="P-loop_NTPase"/>
</dbReference>
<evidence type="ECO:0000313" key="3">
    <source>
        <dbReference type="EMBL" id="MDL5160419.1"/>
    </source>
</evidence>
<feature type="region of interest" description="Disordered" evidence="1">
    <location>
        <begin position="413"/>
        <end position="453"/>
    </location>
</feature>
<organism evidence="3 4">
    <name type="scientific">Actinomycetospora termitidis</name>
    <dbReference type="NCBI Taxonomy" id="3053470"/>
    <lineage>
        <taxon>Bacteria</taxon>
        <taxon>Bacillati</taxon>
        <taxon>Actinomycetota</taxon>
        <taxon>Actinomycetes</taxon>
        <taxon>Pseudonocardiales</taxon>
        <taxon>Pseudonocardiaceae</taxon>
        <taxon>Actinomycetospora</taxon>
    </lineage>
</organism>
<feature type="compositionally biased region" description="Polar residues" evidence="1">
    <location>
        <begin position="1"/>
        <end position="14"/>
    </location>
</feature>
<dbReference type="PANTHER" id="PTHR43384">
    <property type="entry name" value="SEPTUM SITE-DETERMINING PROTEIN MIND HOMOLOG, CHLOROPLASTIC-RELATED"/>
    <property type="match status" value="1"/>
</dbReference>
<proteinExistence type="predicted"/>
<comment type="caution">
    <text evidence="3">The sequence shown here is derived from an EMBL/GenBank/DDBJ whole genome shotgun (WGS) entry which is preliminary data.</text>
</comment>
<feature type="compositionally biased region" description="Low complexity" evidence="1">
    <location>
        <begin position="78"/>
        <end position="101"/>
    </location>
</feature>
<dbReference type="PANTHER" id="PTHR43384:SF14">
    <property type="entry name" value="ESX-1 SECRETION-ASSOCIATED PROTEIN ESPI"/>
    <property type="match status" value="1"/>
</dbReference>
<evidence type="ECO:0000259" key="2">
    <source>
        <dbReference type="Pfam" id="PF01656"/>
    </source>
</evidence>
<gene>
    <name evidence="3" type="ORF">QRT03_30940</name>
</gene>
<reference evidence="3 4" key="1">
    <citation type="submission" date="2023-06" db="EMBL/GenBank/DDBJ databases">
        <title>Actinomycetospora Odt1-22.</title>
        <authorList>
            <person name="Supong K."/>
        </authorList>
    </citation>
    <scope>NUCLEOTIDE SEQUENCE [LARGE SCALE GENOMIC DNA]</scope>
    <source>
        <strain evidence="3 4">Odt1-22</strain>
    </source>
</reference>
<name>A0ABT7MIB1_9PSEU</name>
<dbReference type="Pfam" id="PF01656">
    <property type="entry name" value="CbiA"/>
    <property type="match status" value="1"/>
</dbReference>
<feature type="compositionally biased region" description="Low complexity" evidence="1">
    <location>
        <begin position="38"/>
        <end position="52"/>
    </location>
</feature>
<dbReference type="InterPro" id="IPR002586">
    <property type="entry name" value="CobQ/CobB/MinD/ParA_Nub-bd_dom"/>
</dbReference>